<evidence type="ECO:0000313" key="1">
    <source>
        <dbReference type="EMBL" id="MFH4979995.1"/>
    </source>
</evidence>
<proteinExistence type="predicted"/>
<accession>A0ABD6EUS4</accession>
<dbReference type="EMBL" id="JBGFUD010004912">
    <property type="protein sequence ID" value="MFH4979995.1"/>
    <property type="molecule type" value="Genomic_DNA"/>
</dbReference>
<comment type="caution">
    <text evidence="1">The sequence shown here is derived from an EMBL/GenBank/DDBJ whole genome shotgun (WGS) entry which is preliminary data.</text>
</comment>
<dbReference type="AlphaFoldDB" id="A0ABD6EUS4"/>
<reference evidence="1 2" key="1">
    <citation type="submission" date="2024-08" db="EMBL/GenBank/DDBJ databases">
        <title>Gnathostoma spinigerum genome.</title>
        <authorList>
            <person name="Gonzalez-Bertolin B."/>
            <person name="Monzon S."/>
            <person name="Zaballos A."/>
            <person name="Jimenez P."/>
            <person name="Dekumyoy P."/>
            <person name="Varona S."/>
            <person name="Cuesta I."/>
            <person name="Sumanam S."/>
            <person name="Adisakwattana P."/>
            <person name="Gasser R.B."/>
            <person name="Hernandez-Gonzalez A."/>
            <person name="Young N.D."/>
            <person name="Perteguer M.J."/>
        </authorList>
    </citation>
    <scope>NUCLEOTIDE SEQUENCE [LARGE SCALE GENOMIC DNA]</scope>
    <source>
        <strain evidence="1">AL3</strain>
        <tissue evidence="1">Liver</tissue>
    </source>
</reference>
<gene>
    <name evidence="1" type="ORF">AB6A40_006704</name>
</gene>
<dbReference type="Proteomes" id="UP001608902">
    <property type="component" value="Unassembled WGS sequence"/>
</dbReference>
<sequence length="91" mass="10317">MTDDPMREIHLQDSHVGGVIVIGRHTFTSLMFRLPDYLTGRTANDLTCTNALPILLQLCNENNIELIQHRGEDGLVRVDDMDDLTIKLREA</sequence>
<protein>
    <submittedName>
        <fullName evidence="1">Uncharacterized protein</fullName>
    </submittedName>
</protein>
<keyword evidence="2" id="KW-1185">Reference proteome</keyword>
<evidence type="ECO:0000313" key="2">
    <source>
        <dbReference type="Proteomes" id="UP001608902"/>
    </source>
</evidence>
<organism evidence="1 2">
    <name type="scientific">Gnathostoma spinigerum</name>
    <dbReference type="NCBI Taxonomy" id="75299"/>
    <lineage>
        <taxon>Eukaryota</taxon>
        <taxon>Metazoa</taxon>
        <taxon>Ecdysozoa</taxon>
        <taxon>Nematoda</taxon>
        <taxon>Chromadorea</taxon>
        <taxon>Rhabditida</taxon>
        <taxon>Spirurina</taxon>
        <taxon>Gnathostomatomorpha</taxon>
        <taxon>Gnathostomatoidea</taxon>
        <taxon>Gnathostomatidae</taxon>
        <taxon>Gnathostoma</taxon>
    </lineage>
</organism>
<name>A0ABD6EUS4_9BILA</name>